<proteinExistence type="predicted"/>
<accession>A0AAW1H8U3</accession>
<reference evidence="2" key="1">
    <citation type="submission" date="2024-03" db="EMBL/GenBank/DDBJ databases">
        <title>WGS assembly of Saponaria officinalis var. Norfolk2.</title>
        <authorList>
            <person name="Jenkins J."/>
            <person name="Shu S."/>
            <person name="Grimwood J."/>
            <person name="Barry K."/>
            <person name="Goodstein D."/>
            <person name="Schmutz J."/>
            <person name="Leebens-Mack J."/>
            <person name="Osbourn A."/>
        </authorList>
    </citation>
    <scope>NUCLEOTIDE SEQUENCE [LARGE SCALE GENOMIC DNA]</scope>
    <source>
        <strain evidence="2">JIC</strain>
    </source>
</reference>
<dbReference type="EMBL" id="JBDFQZ010000012">
    <property type="protein sequence ID" value="KAK9672432.1"/>
    <property type="molecule type" value="Genomic_DNA"/>
</dbReference>
<comment type="caution">
    <text evidence="2">The sequence shown here is derived from an EMBL/GenBank/DDBJ whole genome shotgun (WGS) entry which is preliminary data.</text>
</comment>
<evidence type="ECO:0000313" key="3">
    <source>
        <dbReference type="Proteomes" id="UP001443914"/>
    </source>
</evidence>
<keyword evidence="1" id="KW-1133">Transmembrane helix</keyword>
<name>A0AAW1H8U3_SAPOF</name>
<keyword evidence="1" id="KW-0812">Transmembrane</keyword>
<evidence type="ECO:0000256" key="1">
    <source>
        <dbReference type="SAM" id="Phobius"/>
    </source>
</evidence>
<dbReference type="Proteomes" id="UP001443914">
    <property type="component" value="Unassembled WGS sequence"/>
</dbReference>
<keyword evidence="1" id="KW-0472">Membrane</keyword>
<gene>
    <name evidence="2" type="ORF">RND81_12G100300</name>
</gene>
<organism evidence="2 3">
    <name type="scientific">Saponaria officinalis</name>
    <name type="common">Common soapwort</name>
    <name type="synonym">Lychnis saponaria</name>
    <dbReference type="NCBI Taxonomy" id="3572"/>
    <lineage>
        <taxon>Eukaryota</taxon>
        <taxon>Viridiplantae</taxon>
        <taxon>Streptophyta</taxon>
        <taxon>Embryophyta</taxon>
        <taxon>Tracheophyta</taxon>
        <taxon>Spermatophyta</taxon>
        <taxon>Magnoliopsida</taxon>
        <taxon>eudicotyledons</taxon>
        <taxon>Gunneridae</taxon>
        <taxon>Pentapetalae</taxon>
        <taxon>Caryophyllales</taxon>
        <taxon>Caryophyllaceae</taxon>
        <taxon>Caryophylleae</taxon>
        <taxon>Saponaria</taxon>
    </lineage>
</organism>
<keyword evidence="3" id="KW-1185">Reference proteome</keyword>
<protein>
    <submittedName>
        <fullName evidence="2">Uncharacterized protein</fullName>
    </submittedName>
</protein>
<dbReference type="AlphaFoldDB" id="A0AAW1H8U3"/>
<sequence length="99" mass="11345">MTWENDQAREYQRKIDMIRDNALDFVNRLNLIFPESVYMNMLSCPPSLPILTAIISGNANNVLTSPPGNNVSFGNILCLSLLVQQYFIICICCFYILFF</sequence>
<feature type="transmembrane region" description="Helical" evidence="1">
    <location>
        <begin position="73"/>
        <end position="98"/>
    </location>
</feature>
<evidence type="ECO:0000313" key="2">
    <source>
        <dbReference type="EMBL" id="KAK9672432.1"/>
    </source>
</evidence>